<proteinExistence type="predicted"/>
<dbReference type="AlphaFoldDB" id="A0A0L8M9Z4"/>
<reference evidence="2" key="1">
    <citation type="submission" date="2015-07" db="EMBL/GenBank/DDBJ databases">
        <authorList>
            <consortium name="Consortium for Microbial Forensics and Genomics (microFORGE)"/>
            <person name="Knight B.M."/>
            <person name="Roberts D.P."/>
            <person name="Lin D."/>
            <person name="Hari K."/>
            <person name="Fletcher J."/>
            <person name="Melcher U."/>
            <person name="Blagden T."/>
            <person name="Winegar R.A."/>
        </authorList>
    </citation>
    <scope>NUCLEOTIDE SEQUENCE [LARGE SCALE GENOMIC DNA]</scope>
    <source>
        <strain evidence="2">NRRL B-1447</strain>
    </source>
</reference>
<name>A0A0L8M9Z4_STRVG</name>
<gene>
    <name evidence="1" type="ORF">ADK75_24660</name>
</gene>
<sequence length="59" mass="6105">MAPRAPGADAPVGTQPVLIESSARRLFCDDSGCASVTVAEQVEALWLTAVTVGECPTCR</sequence>
<dbReference type="PATRIC" id="fig|1961.12.peg.5526"/>
<evidence type="ECO:0000313" key="1">
    <source>
        <dbReference type="EMBL" id="KOG47247.1"/>
    </source>
</evidence>
<protein>
    <submittedName>
        <fullName evidence="1">Uncharacterized protein</fullName>
    </submittedName>
</protein>
<dbReference type="EMBL" id="LGUV01000341">
    <property type="protein sequence ID" value="KOG47247.1"/>
    <property type="molecule type" value="Genomic_DNA"/>
</dbReference>
<evidence type="ECO:0000313" key="2">
    <source>
        <dbReference type="Proteomes" id="UP000037084"/>
    </source>
</evidence>
<dbReference type="Proteomes" id="UP000037084">
    <property type="component" value="Unassembled WGS sequence"/>
</dbReference>
<accession>A0A0L8M9Z4</accession>
<organism evidence="1 2">
    <name type="scientific">Streptomyces virginiae</name>
    <name type="common">Streptomyces cinnamonensis</name>
    <dbReference type="NCBI Taxonomy" id="1961"/>
    <lineage>
        <taxon>Bacteria</taxon>
        <taxon>Bacillati</taxon>
        <taxon>Actinomycetota</taxon>
        <taxon>Actinomycetes</taxon>
        <taxon>Kitasatosporales</taxon>
        <taxon>Streptomycetaceae</taxon>
        <taxon>Streptomyces</taxon>
    </lineage>
</organism>
<comment type="caution">
    <text evidence="1">The sequence shown here is derived from an EMBL/GenBank/DDBJ whole genome shotgun (WGS) entry which is preliminary data.</text>
</comment>